<name>A0ABY0BX18_9GAMM</name>
<dbReference type="RefSeq" id="WP_126789720.1">
    <property type="nucleotide sequence ID" value="NZ_PIPN01000005.1"/>
</dbReference>
<organism evidence="1 2">
    <name type="scientific">Aliidiomarina sedimenti</name>
    <dbReference type="NCBI Taxonomy" id="1933879"/>
    <lineage>
        <taxon>Bacteria</taxon>
        <taxon>Pseudomonadati</taxon>
        <taxon>Pseudomonadota</taxon>
        <taxon>Gammaproteobacteria</taxon>
        <taxon>Alteromonadales</taxon>
        <taxon>Idiomarinaceae</taxon>
        <taxon>Aliidiomarina</taxon>
    </lineage>
</organism>
<dbReference type="InterPro" id="IPR029069">
    <property type="entry name" value="HotDog_dom_sf"/>
</dbReference>
<proteinExistence type="predicted"/>
<dbReference type="Pfam" id="PF14539">
    <property type="entry name" value="DUF4442"/>
    <property type="match status" value="1"/>
</dbReference>
<dbReference type="SUPFAM" id="SSF54637">
    <property type="entry name" value="Thioesterase/thiol ester dehydrase-isomerase"/>
    <property type="match status" value="1"/>
</dbReference>
<accession>A0ABY0BX18</accession>
<keyword evidence="2" id="KW-1185">Reference proteome</keyword>
<evidence type="ECO:0000313" key="1">
    <source>
        <dbReference type="EMBL" id="RUO28783.1"/>
    </source>
</evidence>
<comment type="caution">
    <text evidence="1">The sequence shown here is derived from an EMBL/GenBank/DDBJ whole genome shotgun (WGS) entry which is preliminary data.</text>
</comment>
<gene>
    <name evidence="1" type="ORF">CWE12_10750</name>
</gene>
<protein>
    <submittedName>
        <fullName evidence="1">Tetrameric acyl-CoA thioesterase</fullName>
    </submittedName>
</protein>
<reference evidence="1 2" key="1">
    <citation type="journal article" date="2018" name="Front. Microbiol.">
        <title>Genome-Based Analysis Reveals the Taxonomy and Diversity of the Family Idiomarinaceae.</title>
        <authorList>
            <person name="Liu Y."/>
            <person name="Lai Q."/>
            <person name="Shao Z."/>
        </authorList>
    </citation>
    <scope>NUCLEOTIDE SEQUENCE [LARGE SCALE GENOMIC DNA]</scope>
    <source>
        <strain evidence="1 2">GBSy1</strain>
    </source>
</reference>
<evidence type="ECO:0000313" key="2">
    <source>
        <dbReference type="Proteomes" id="UP000287410"/>
    </source>
</evidence>
<dbReference type="Proteomes" id="UP000287410">
    <property type="component" value="Unassembled WGS sequence"/>
</dbReference>
<dbReference type="Gene3D" id="3.10.129.10">
    <property type="entry name" value="Hotdog Thioesterase"/>
    <property type="match status" value="1"/>
</dbReference>
<sequence>MRKWIRRYISSASGIRRLLNWYRPYRGAAIKVTALSKDFTYARVEMRQRWYNSNYVGTHFGGSLYSMVDPMFMLLLMRQLGPEYIVWDKSAHIDFKRPGRGCVYAEFRLTPAQVDDIKKAADQGERVLPEWQVEVMDEHNKVVARVDKTLYVKKKS</sequence>
<dbReference type="EMBL" id="PIPN01000005">
    <property type="protein sequence ID" value="RUO28783.1"/>
    <property type="molecule type" value="Genomic_DNA"/>
</dbReference>
<dbReference type="InterPro" id="IPR027961">
    <property type="entry name" value="DUF4442"/>
</dbReference>